<protein>
    <submittedName>
        <fullName evidence="1">Uncharacterized protein</fullName>
    </submittedName>
</protein>
<dbReference type="Proteomes" id="UP000828390">
    <property type="component" value="Unassembled WGS sequence"/>
</dbReference>
<name>A0A9D4NEI1_DREPO</name>
<evidence type="ECO:0000313" key="1">
    <source>
        <dbReference type="EMBL" id="KAH3894997.1"/>
    </source>
</evidence>
<proteinExistence type="predicted"/>
<dbReference type="EMBL" id="JAIWYP010000001">
    <property type="protein sequence ID" value="KAH3894997.1"/>
    <property type="molecule type" value="Genomic_DNA"/>
</dbReference>
<dbReference type="AlphaFoldDB" id="A0A9D4NEI1"/>
<sequence>MVDKDDLNTQKLLLSKEYNCLVKGSTVSKSAPAKSTSLDIELVRQRHNKEQEKITGMFEDFPPGILLDGLNLRDSVQTVQRLLTKKGSTNFVVKSQAWYIPGACLRWEFHLQQGAKGKPIRTKQPHIDSTIKKALKNDSSFDVSSSLLFDSQPNLQIKL</sequence>
<reference evidence="1" key="2">
    <citation type="submission" date="2020-11" db="EMBL/GenBank/DDBJ databases">
        <authorList>
            <person name="McCartney M.A."/>
            <person name="Auch B."/>
            <person name="Kono T."/>
            <person name="Mallez S."/>
            <person name="Becker A."/>
            <person name="Gohl D.M."/>
            <person name="Silverstein K.A.T."/>
            <person name="Koren S."/>
            <person name="Bechman K.B."/>
            <person name="Herman A."/>
            <person name="Abrahante J.E."/>
            <person name="Garbe J."/>
        </authorList>
    </citation>
    <scope>NUCLEOTIDE SEQUENCE</scope>
    <source>
        <strain evidence="1">Duluth1</strain>
        <tissue evidence="1">Whole animal</tissue>
    </source>
</reference>
<gene>
    <name evidence="1" type="ORF">DPMN_019157</name>
</gene>
<evidence type="ECO:0000313" key="2">
    <source>
        <dbReference type="Proteomes" id="UP000828390"/>
    </source>
</evidence>
<accession>A0A9D4NEI1</accession>
<keyword evidence="2" id="KW-1185">Reference proteome</keyword>
<reference evidence="1" key="1">
    <citation type="journal article" date="2019" name="bioRxiv">
        <title>The Genome of the Zebra Mussel, Dreissena polymorpha: A Resource for Invasive Species Research.</title>
        <authorList>
            <person name="McCartney M.A."/>
            <person name="Auch B."/>
            <person name="Kono T."/>
            <person name="Mallez S."/>
            <person name="Zhang Y."/>
            <person name="Obille A."/>
            <person name="Becker A."/>
            <person name="Abrahante J.E."/>
            <person name="Garbe J."/>
            <person name="Badalamenti J.P."/>
            <person name="Herman A."/>
            <person name="Mangelson H."/>
            <person name="Liachko I."/>
            <person name="Sullivan S."/>
            <person name="Sone E.D."/>
            <person name="Koren S."/>
            <person name="Silverstein K.A.T."/>
            <person name="Beckman K.B."/>
            <person name="Gohl D.M."/>
        </authorList>
    </citation>
    <scope>NUCLEOTIDE SEQUENCE</scope>
    <source>
        <strain evidence="1">Duluth1</strain>
        <tissue evidence="1">Whole animal</tissue>
    </source>
</reference>
<comment type="caution">
    <text evidence="1">The sequence shown here is derived from an EMBL/GenBank/DDBJ whole genome shotgun (WGS) entry which is preliminary data.</text>
</comment>
<organism evidence="1 2">
    <name type="scientific">Dreissena polymorpha</name>
    <name type="common">Zebra mussel</name>
    <name type="synonym">Mytilus polymorpha</name>
    <dbReference type="NCBI Taxonomy" id="45954"/>
    <lineage>
        <taxon>Eukaryota</taxon>
        <taxon>Metazoa</taxon>
        <taxon>Spiralia</taxon>
        <taxon>Lophotrochozoa</taxon>
        <taxon>Mollusca</taxon>
        <taxon>Bivalvia</taxon>
        <taxon>Autobranchia</taxon>
        <taxon>Heteroconchia</taxon>
        <taxon>Euheterodonta</taxon>
        <taxon>Imparidentia</taxon>
        <taxon>Neoheterodontei</taxon>
        <taxon>Myida</taxon>
        <taxon>Dreissenoidea</taxon>
        <taxon>Dreissenidae</taxon>
        <taxon>Dreissena</taxon>
    </lineage>
</organism>